<keyword evidence="2" id="KW-0802">TPR repeat</keyword>
<dbReference type="RefSeq" id="WP_344759057.1">
    <property type="nucleotide sequence ID" value="NZ_BAAAZU010000004.1"/>
</dbReference>
<evidence type="ECO:0000313" key="4">
    <source>
        <dbReference type="Proteomes" id="UP001501727"/>
    </source>
</evidence>
<dbReference type="PANTHER" id="PTHR12788:SF10">
    <property type="entry name" value="PROTEIN-TYROSINE SULFOTRANSFERASE"/>
    <property type="match status" value="1"/>
</dbReference>
<dbReference type="Proteomes" id="UP001501727">
    <property type="component" value="Unassembled WGS sequence"/>
</dbReference>
<proteinExistence type="predicted"/>
<dbReference type="Pfam" id="PF13469">
    <property type="entry name" value="Sulfotransfer_3"/>
    <property type="match status" value="1"/>
</dbReference>
<reference evidence="4" key="1">
    <citation type="journal article" date="2019" name="Int. J. Syst. Evol. Microbiol.">
        <title>The Global Catalogue of Microorganisms (GCM) 10K type strain sequencing project: providing services to taxonomists for standard genome sequencing and annotation.</title>
        <authorList>
            <consortium name="The Broad Institute Genomics Platform"/>
            <consortium name="The Broad Institute Genome Sequencing Center for Infectious Disease"/>
            <person name="Wu L."/>
            <person name="Ma J."/>
        </authorList>
    </citation>
    <scope>NUCLEOTIDE SEQUENCE [LARGE SCALE GENOMIC DNA]</scope>
    <source>
        <strain evidence="4">JCM 16916</strain>
    </source>
</reference>
<dbReference type="InterPro" id="IPR019734">
    <property type="entry name" value="TPR_rpt"/>
</dbReference>
<dbReference type="InterPro" id="IPR027417">
    <property type="entry name" value="P-loop_NTPase"/>
</dbReference>
<evidence type="ECO:0000256" key="2">
    <source>
        <dbReference type="PROSITE-ProRule" id="PRU00339"/>
    </source>
</evidence>
<dbReference type="SUPFAM" id="SSF48452">
    <property type="entry name" value="TPR-like"/>
    <property type="match status" value="1"/>
</dbReference>
<name>A0ABP7MCU4_9GAMM</name>
<accession>A0ABP7MCU4</accession>
<organism evidence="3 4">
    <name type="scientific">Luteimonas lutimaris</name>
    <dbReference type="NCBI Taxonomy" id="698645"/>
    <lineage>
        <taxon>Bacteria</taxon>
        <taxon>Pseudomonadati</taxon>
        <taxon>Pseudomonadota</taxon>
        <taxon>Gammaproteobacteria</taxon>
        <taxon>Lysobacterales</taxon>
        <taxon>Lysobacteraceae</taxon>
        <taxon>Luteimonas</taxon>
    </lineage>
</organism>
<dbReference type="InterPro" id="IPR026634">
    <property type="entry name" value="TPST-like"/>
</dbReference>
<dbReference type="Gene3D" id="1.25.40.10">
    <property type="entry name" value="Tetratricopeptide repeat domain"/>
    <property type="match status" value="1"/>
</dbReference>
<protein>
    <submittedName>
        <fullName evidence="3">Sulfotransferase</fullName>
    </submittedName>
</protein>
<gene>
    <name evidence="3" type="ORF">GCM10022229_12120</name>
</gene>
<dbReference type="SUPFAM" id="SSF52540">
    <property type="entry name" value="P-loop containing nucleoside triphosphate hydrolases"/>
    <property type="match status" value="1"/>
</dbReference>
<keyword evidence="1" id="KW-0808">Transferase</keyword>
<dbReference type="Gene3D" id="3.40.50.300">
    <property type="entry name" value="P-loop containing nucleotide triphosphate hydrolases"/>
    <property type="match status" value="1"/>
</dbReference>
<dbReference type="PANTHER" id="PTHR12788">
    <property type="entry name" value="PROTEIN-TYROSINE SULFOTRANSFERASE 2"/>
    <property type="match status" value="1"/>
</dbReference>
<keyword evidence="4" id="KW-1185">Reference proteome</keyword>
<evidence type="ECO:0000313" key="3">
    <source>
        <dbReference type="EMBL" id="GAA3920051.1"/>
    </source>
</evidence>
<dbReference type="EMBL" id="BAAAZU010000004">
    <property type="protein sequence ID" value="GAA3920051.1"/>
    <property type="molecule type" value="Genomic_DNA"/>
</dbReference>
<dbReference type="PROSITE" id="PS50005">
    <property type="entry name" value="TPR"/>
    <property type="match status" value="1"/>
</dbReference>
<dbReference type="SMART" id="SM00028">
    <property type="entry name" value="TPR"/>
    <property type="match status" value="5"/>
</dbReference>
<feature type="repeat" description="TPR" evidence="2">
    <location>
        <begin position="113"/>
        <end position="146"/>
    </location>
</feature>
<evidence type="ECO:0000256" key="1">
    <source>
        <dbReference type="ARBA" id="ARBA00022679"/>
    </source>
</evidence>
<sequence length="534" mass="58803">MNRPTGRGTDPRELYRQAAAALDRGDWPLAQRLAEVLAPHARGHGGVHYIAGVAALQMQQVPRAINHLRQAAGHDPAQPGYLAQYARALSIGHRHAEAIAAADRAMALAGADAVTLDTLGSVYSRANAHGPAIEAYRRACALVPGHAGFRFNLATSHMVHGDLDAAQREYEACIAADPGYWRGYLALAQLRRCTPEHNHLQALAEQIASHPDDTDAQLYLHMALGKELEDLGDYPRAFDHYTRGKAAQRKREGPSTERDAAMFAAVRRWFDDRPAAEASGYDSAEPVFVLGMPRSGTTLTDRILSMHSQVHSAGELADFGIALWNAGGRSGRSLAGVLANLDPGFRDWEGLGRAYVEGTRAVGTGRTPRFVDKLPHNFLHIGFIARALPNAKIICLRRNPMDTCLSNFRQPFAPGLPDYGYALDLLDTGRYYLQFDALMAFWRQRMPGRILELHYEALVDDQARTTRELLGFCGLPWEDACLHFEHNQAPVATASAVQVRSGMNRDSVQRWKRYGDRLDPLRRLLSDGGIAVEA</sequence>
<dbReference type="InterPro" id="IPR011990">
    <property type="entry name" value="TPR-like_helical_dom_sf"/>
</dbReference>
<comment type="caution">
    <text evidence="3">The sequence shown here is derived from an EMBL/GenBank/DDBJ whole genome shotgun (WGS) entry which is preliminary data.</text>
</comment>